<feature type="compositionally biased region" description="Gly residues" evidence="1">
    <location>
        <begin position="241"/>
        <end position="256"/>
    </location>
</feature>
<dbReference type="InterPro" id="IPR005633">
    <property type="entry name" value="Ribosomal_uL23_N"/>
</dbReference>
<dbReference type="GO" id="GO:0003735">
    <property type="term" value="F:structural constituent of ribosome"/>
    <property type="evidence" value="ECO:0007669"/>
    <property type="project" value="InterPro"/>
</dbReference>
<evidence type="ECO:0000313" key="3">
    <source>
        <dbReference type="EMBL" id="KAF5928106.1"/>
    </source>
</evidence>
<dbReference type="Pfam" id="PF03939">
    <property type="entry name" value="Ribosomal_L23eN"/>
    <property type="match status" value="1"/>
</dbReference>
<feature type="region of interest" description="Disordered" evidence="1">
    <location>
        <begin position="197"/>
        <end position="256"/>
    </location>
</feature>
<keyword evidence="4" id="KW-1185">Reference proteome</keyword>
<evidence type="ECO:0000313" key="4">
    <source>
        <dbReference type="Proteomes" id="UP000551758"/>
    </source>
</evidence>
<dbReference type="InterPro" id="IPR013025">
    <property type="entry name" value="Ribosomal_uL23-like"/>
</dbReference>
<dbReference type="Gene3D" id="3.30.70.330">
    <property type="match status" value="1"/>
</dbReference>
<dbReference type="EMBL" id="JACDTQ010000473">
    <property type="protein sequence ID" value="KAF5928106.1"/>
    <property type="molecule type" value="Genomic_DNA"/>
</dbReference>
<protein>
    <recommendedName>
        <fullName evidence="2">Large ribosomal subunit protein uL23 N-terminal domain-containing protein</fullName>
    </recommendedName>
</protein>
<dbReference type="PANTHER" id="PTHR11620">
    <property type="entry name" value="60S RIBOSOMAL PROTEIN L23A"/>
    <property type="match status" value="1"/>
</dbReference>
<organism evidence="3 4">
    <name type="scientific">Diceros bicornis minor</name>
    <name type="common">South-central black rhinoceros</name>
    <dbReference type="NCBI Taxonomy" id="77932"/>
    <lineage>
        <taxon>Eukaryota</taxon>
        <taxon>Metazoa</taxon>
        <taxon>Chordata</taxon>
        <taxon>Craniata</taxon>
        <taxon>Vertebrata</taxon>
        <taxon>Euteleostomi</taxon>
        <taxon>Mammalia</taxon>
        <taxon>Eutheria</taxon>
        <taxon>Laurasiatheria</taxon>
        <taxon>Perissodactyla</taxon>
        <taxon>Rhinocerotidae</taxon>
        <taxon>Diceros</taxon>
    </lineage>
</organism>
<feature type="compositionally biased region" description="Basic residues" evidence="1">
    <location>
        <begin position="217"/>
        <end position="226"/>
    </location>
</feature>
<name>A0A7J7FKA8_DICBM</name>
<dbReference type="InterPro" id="IPR012677">
    <property type="entry name" value="Nucleotide-bd_a/b_plait_sf"/>
</dbReference>
<comment type="caution">
    <text evidence="3">The sequence shown here is derived from an EMBL/GenBank/DDBJ whole genome shotgun (WGS) entry which is preliminary data.</text>
</comment>
<feature type="domain" description="Large ribosomal subunit protein uL23 N-terminal" evidence="2">
    <location>
        <begin position="17"/>
        <end position="48"/>
    </location>
</feature>
<dbReference type="AlphaFoldDB" id="A0A7J7FKA8"/>
<feature type="region of interest" description="Disordered" evidence="1">
    <location>
        <begin position="1"/>
        <end position="20"/>
    </location>
</feature>
<evidence type="ECO:0000256" key="1">
    <source>
        <dbReference type="SAM" id="MobiDB-lite"/>
    </source>
</evidence>
<dbReference type="GO" id="GO:0006412">
    <property type="term" value="P:translation"/>
    <property type="evidence" value="ECO:0007669"/>
    <property type="project" value="InterPro"/>
</dbReference>
<sequence>MALKTKEEAPAPPKTEAKAKALKAEKAVLKGVHSHTHKNIYISPAFLRTRKPQPNHPWKRGPGRNKLDRSAVIKFPTTESTMRKTEDSNTLEFIEDVKAINTRPDRLGTGSMTSRGQGHHPDGVGWREGGMCLIISSHQPHQITGLDLSVRCNSYALHSRDPQQGFLVRINEWTGNYVFPHVAPWPQPEISGQCRDLASPLTGHGASGRLGADLTLRRRRRARPRPVHWPSARFGPSHRGSPGGRGPNGRGRPGPW</sequence>
<proteinExistence type="predicted"/>
<dbReference type="Proteomes" id="UP000551758">
    <property type="component" value="Unassembled WGS sequence"/>
</dbReference>
<gene>
    <name evidence="3" type="ORF">HPG69_017646</name>
</gene>
<accession>A0A7J7FKA8</accession>
<reference evidence="3 4" key="1">
    <citation type="journal article" date="2020" name="Mol. Biol. Evol.">
        <title>Interspecific Gene Flow and the Evolution of Specialization in Black and White Rhinoceros.</title>
        <authorList>
            <person name="Moodley Y."/>
            <person name="Westbury M.V."/>
            <person name="Russo I.M."/>
            <person name="Gopalakrishnan S."/>
            <person name="Rakotoarivelo A."/>
            <person name="Olsen R.A."/>
            <person name="Prost S."/>
            <person name="Tunstall T."/>
            <person name="Ryder O.A."/>
            <person name="Dalen L."/>
            <person name="Bruford M.W."/>
        </authorList>
    </citation>
    <scope>NUCLEOTIDE SEQUENCE [LARGE SCALE GENOMIC DNA]</scope>
    <source>
        <strain evidence="3">SBR-YM</strain>
        <tissue evidence="3">Skin</tissue>
    </source>
</reference>
<evidence type="ECO:0000259" key="2">
    <source>
        <dbReference type="Pfam" id="PF03939"/>
    </source>
</evidence>
<dbReference type="GO" id="GO:0005840">
    <property type="term" value="C:ribosome"/>
    <property type="evidence" value="ECO:0007669"/>
    <property type="project" value="InterPro"/>
</dbReference>